<comment type="caution">
    <text evidence="2">The sequence shown here is derived from an EMBL/GenBank/DDBJ whole genome shotgun (WGS) entry which is preliminary data.</text>
</comment>
<reference evidence="2" key="2">
    <citation type="submission" date="2020-09" db="EMBL/GenBank/DDBJ databases">
        <authorList>
            <person name="Sun Q."/>
            <person name="Ohkuma M."/>
        </authorList>
    </citation>
    <scope>NUCLEOTIDE SEQUENCE</scope>
    <source>
        <strain evidence="2">JCM 4125</strain>
    </source>
</reference>
<evidence type="ECO:0008006" key="4">
    <source>
        <dbReference type="Google" id="ProtNLM"/>
    </source>
</evidence>
<reference evidence="2" key="1">
    <citation type="journal article" date="2014" name="Int. J. Syst. Evol. Microbiol.">
        <title>Complete genome sequence of Corynebacterium casei LMG S-19264T (=DSM 44701T), isolated from a smear-ripened cheese.</title>
        <authorList>
            <consortium name="US DOE Joint Genome Institute (JGI-PGF)"/>
            <person name="Walter F."/>
            <person name="Albersmeier A."/>
            <person name="Kalinowski J."/>
            <person name="Ruckert C."/>
        </authorList>
    </citation>
    <scope>NUCLEOTIDE SEQUENCE</scope>
    <source>
        <strain evidence="2">JCM 4125</strain>
    </source>
</reference>
<keyword evidence="3" id="KW-1185">Reference proteome</keyword>
<dbReference type="EMBL" id="BMSA01000021">
    <property type="protein sequence ID" value="GGT75133.1"/>
    <property type="molecule type" value="Genomic_DNA"/>
</dbReference>
<evidence type="ECO:0000313" key="3">
    <source>
        <dbReference type="Proteomes" id="UP000646776"/>
    </source>
</evidence>
<keyword evidence="1" id="KW-0732">Signal</keyword>
<sequence>MRLRHPLAAVCGALALTAVLATPAQAATGDFGYKAVGLNGEPISVTLHDPASDECITLPEVADPSASSPAFAPHNDTDEYAIVFTEPDCTGDSWTLRPHGRPATDRLLLRSVMFLRPGR</sequence>
<name>A0A918LYD0_9ACTN</name>
<protein>
    <recommendedName>
        <fullName evidence="4">Secreted protein</fullName>
    </recommendedName>
</protein>
<feature type="signal peptide" evidence="1">
    <location>
        <begin position="1"/>
        <end position="26"/>
    </location>
</feature>
<proteinExistence type="predicted"/>
<evidence type="ECO:0000256" key="1">
    <source>
        <dbReference type="SAM" id="SignalP"/>
    </source>
</evidence>
<dbReference type="AlphaFoldDB" id="A0A918LYD0"/>
<organism evidence="2 3">
    <name type="scientific">Streptomyces phaeofaciens</name>
    <dbReference type="NCBI Taxonomy" id="68254"/>
    <lineage>
        <taxon>Bacteria</taxon>
        <taxon>Bacillati</taxon>
        <taxon>Actinomycetota</taxon>
        <taxon>Actinomycetes</taxon>
        <taxon>Kitasatosporales</taxon>
        <taxon>Streptomycetaceae</taxon>
        <taxon>Streptomyces</taxon>
    </lineage>
</organism>
<accession>A0A918LYD0</accession>
<feature type="chain" id="PRO_5037869976" description="Secreted protein" evidence="1">
    <location>
        <begin position="27"/>
        <end position="119"/>
    </location>
</feature>
<dbReference type="Proteomes" id="UP000646776">
    <property type="component" value="Unassembled WGS sequence"/>
</dbReference>
<gene>
    <name evidence="2" type="ORF">GCM10010226_61590</name>
</gene>
<evidence type="ECO:0000313" key="2">
    <source>
        <dbReference type="EMBL" id="GGT75133.1"/>
    </source>
</evidence>